<gene>
    <name evidence="2" type="ORF">SAMN05216582_104106</name>
</gene>
<keyword evidence="1" id="KW-0732">Signal</keyword>
<sequence>MKYRKLFLSVAIAAAFACPLGTNGLYWQDGGVAQAAAKADFSQTVVYENQGLKLEIPAAYDQRLITETTSKEEGILFAVYEKASVEAGKKDYPADSGIGWLFSIGYVSKEKMQELLRDDIPGAEFFAQDDKGHYYIFYHPTDVRYMRKSVKAMKRDQKQWQELCEWAYSQVRESFLKNNPGVVKKSTT</sequence>
<feature type="signal peptide" evidence="1">
    <location>
        <begin position="1"/>
        <end position="17"/>
    </location>
</feature>
<dbReference type="PROSITE" id="PS51257">
    <property type="entry name" value="PROKAR_LIPOPROTEIN"/>
    <property type="match status" value="1"/>
</dbReference>
<dbReference type="AlphaFoldDB" id="A0A1M6SJA6"/>
<evidence type="ECO:0000313" key="2">
    <source>
        <dbReference type="EMBL" id="SHK44822.1"/>
    </source>
</evidence>
<dbReference type="EMBL" id="FRBC01000004">
    <property type="protein sequence ID" value="SHK44822.1"/>
    <property type="molecule type" value="Genomic_DNA"/>
</dbReference>
<protein>
    <submittedName>
        <fullName evidence="2">Uncharacterized protein</fullName>
    </submittedName>
</protein>
<dbReference type="OrthoDB" id="1665043at2"/>
<dbReference type="Proteomes" id="UP000184263">
    <property type="component" value="Unassembled WGS sequence"/>
</dbReference>
<feature type="chain" id="PRO_5038835895" evidence="1">
    <location>
        <begin position="18"/>
        <end position="188"/>
    </location>
</feature>
<reference evidence="2 3" key="1">
    <citation type="submission" date="2016-11" db="EMBL/GenBank/DDBJ databases">
        <authorList>
            <person name="Jaros S."/>
            <person name="Januszkiewicz K."/>
            <person name="Wedrychowicz H."/>
        </authorList>
    </citation>
    <scope>NUCLEOTIDE SEQUENCE [LARGE SCALE GENOMIC DNA]</scope>
    <source>
        <strain evidence="2 3">HD4</strain>
    </source>
</reference>
<dbReference type="RefSeq" id="WP_143188071.1">
    <property type="nucleotide sequence ID" value="NZ_FRBC01000004.1"/>
</dbReference>
<evidence type="ECO:0000256" key="1">
    <source>
        <dbReference type="SAM" id="SignalP"/>
    </source>
</evidence>
<evidence type="ECO:0000313" key="3">
    <source>
        <dbReference type="Proteomes" id="UP000184263"/>
    </source>
</evidence>
<name>A0A1M6SJA6_SELRU</name>
<proteinExistence type="predicted"/>
<accession>A0A1M6SJA6</accession>
<organism evidence="2 3">
    <name type="scientific">Selenomonas ruminantium</name>
    <dbReference type="NCBI Taxonomy" id="971"/>
    <lineage>
        <taxon>Bacteria</taxon>
        <taxon>Bacillati</taxon>
        <taxon>Bacillota</taxon>
        <taxon>Negativicutes</taxon>
        <taxon>Selenomonadales</taxon>
        <taxon>Selenomonadaceae</taxon>
        <taxon>Selenomonas</taxon>
    </lineage>
</organism>